<dbReference type="AlphaFoldDB" id="A0A1E7XHM6"/>
<evidence type="ECO:0000259" key="4">
    <source>
        <dbReference type="PROSITE" id="PS01124"/>
    </source>
</evidence>
<dbReference type="PANTHER" id="PTHR43280">
    <property type="entry name" value="ARAC-FAMILY TRANSCRIPTIONAL REGULATOR"/>
    <property type="match status" value="1"/>
</dbReference>
<name>A0A1E7XHM6_9LACO</name>
<evidence type="ECO:0000256" key="3">
    <source>
        <dbReference type="ARBA" id="ARBA00023163"/>
    </source>
</evidence>
<dbReference type="Gene3D" id="2.60.120.10">
    <property type="entry name" value="Jelly Rolls"/>
    <property type="match status" value="1"/>
</dbReference>
<reference evidence="5 6" key="1">
    <citation type="submission" date="2016-09" db="EMBL/GenBank/DDBJ databases">
        <title>Genome Sequence of Lactobacillus sunkii Strain CG01.</title>
        <authorList>
            <person name="Poehlein A."/>
            <person name="Gabris C."/>
            <person name="Bengelsdorf F.R."/>
            <person name="Duerre P."/>
            <person name="Daniel R."/>
        </authorList>
    </citation>
    <scope>NUCLEOTIDE SEQUENCE [LARGE SCALE GENOMIC DNA]</scope>
    <source>
        <strain evidence="5 6">CG_D</strain>
    </source>
</reference>
<evidence type="ECO:0000313" key="6">
    <source>
        <dbReference type="Proteomes" id="UP000177010"/>
    </source>
</evidence>
<dbReference type="EMBL" id="MIQE01000006">
    <property type="protein sequence ID" value="OFA12604.1"/>
    <property type="molecule type" value="Genomic_DNA"/>
</dbReference>
<evidence type="ECO:0000256" key="1">
    <source>
        <dbReference type="ARBA" id="ARBA00023015"/>
    </source>
</evidence>
<dbReference type="GO" id="GO:0003700">
    <property type="term" value="F:DNA-binding transcription factor activity"/>
    <property type="evidence" value="ECO:0007669"/>
    <property type="project" value="InterPro"/>
</dbReference>
<accession>A0A1E7XHM6</accession>
<dbReference type="SUPFAM" id="SSF46689">
    <property type="entry name" value="Homeodomain-like"/>
    <property type="match status" value="2"/>
</dbReference>
<dbReference type="GO" id="GO:0043565">
    <property type="term" value="F:sequence-specific DNA binding"/>
    <property type="evidence" value="ECO:0007669"/>
    <property type="project" value="InterPro"/>
</dbReference>
<feature type="domain" description="HTH araC/xylS-type" evidence="4">
    <location>
        <begin position="152"/>
        <end position="250"/>
    </location>
</feature>
<proteinExistence type="predicted"/>
<gene>
    <name evidence="5" type="primary">melR_2</name>
    <name evidence="5" type="ORF">LASUN_05420</name>
</gene>
<dbReference type="InterPro" id="IPR003313">
    <property type="entry name" value="AraC-bd"/>
</dbReference>
<dbReference type="Pfam" id="PF12833">
    <property type="entry name" value="HTH_18"/>
    <property type="match status" value="1"/>
</dbReference>
<organism evidence="5 6">
    <name type="scientific">Lentilactobacillus sunkii</name>
    <dbReference type="NCBI Taxonomy" id="481719"/>
    <lineage>
        <taxon>Bacteria</taxon>
        <taxon>Bacillati</taxon>
        <taxon>Bacillota</taxon>
        <taxon>Bacilli</taxon>
        <taxon>Lactobacillales</taxon>
        <taxon>Lactobacillaceae</taxon>
        <taxon>Lentilactobacillus</taxon>
    </lineage>
</organism>
<dbReference type="Pfam" id="PF02311">
    <property type="entry name" value="AraC_binding"/>
    <property type="match status" value="1"/>
</dbReference>
<dbReference type="SMART" id="SM00342">
    <property type="entry name" value="HTH_ARAC"/>
    <property type="match status" value="1"/>
</dbReference>
<dbReference type="RefSeq" id="WP_070367237.1">
    <property type="nucleotide sequence ID" value="NZ_JAZHVW010000008.1"/>
</dbReference>
<dbReference type="PRINTS" id="PR00032">
    <property type="entry name" value="HTHARAC"/>
</dbReference>
<dbReference type="InterPro" id="IPR037923">
    <property type="entry name" value="HTH-like"/>
</dbReference>
<dbReference type="InterPro" id="IPR014710">
    <property type="entry name" value="RmlC-like_jellyroll"/>
</dbReference>
<dbReference type="InterPro" id="IPR020449">
    <property type="entry name" value="Tscrpt_reg_AraC-type_HTH"/>
</dbReference>
<keyword evidence="1" id="KW-0805">Transcription regulation</keyword>
<keyword evidence="3" id="KW-0804">Transcription</keyword>
<dbReference type="Gene3D" id="1.10.10.60">
    <property type="entry name" value="Homeodomain-like"/>
    <property type="match status" value="2"/>
</dbReference>
<dbReference type="InterPro" id="IPR018062">
    <property type="entry name" value="HTH_AraC-typ_CS"/>
</dbReference>
<dbReference type="PROSITE" id="PS00041">
    <property type="entry name" value="HTH_ARAC_FAMILY_1"/>
    <property type="match status" value="1"/>
</dbReference>
<dbReference type="STRING" id="481719.LASUN_05420"/>
<dbReference type="PANTHER" id="PTHR43280:SF28">
    <property type="entry name" value="HTH-TYPE TRANSCRIPTIONAL ACTIVATOR RHAS"/>
    <property type="match status" value="1"/>
</dbReference>
<sequence>MVLFQHFGLESAPIFKHFNISDLNYPIHLHRAFEILYVRKGQVQEQVDNHTYHVNPHQFIIVFPNQLHGFDMSPNTTATIILFSPEIVSAFSEQYKDHTADNPVIFDNVPPEFDHLDNIFGIKSFLYGLCNKVVEQTQLTLKKTSSQLTTIYQIINYINDHYTESCTLKQIADSIGYDYVYLSKLFQKTINLSYTKYLNSFRISKARELLKNTSLPVTDIAFNVGYENLRTFNRNFKDVTGNTPAQYRKSSKVTKYDRAIQENYISG</sequence>
<evidence type="ECO:0000256" key="2">
    <source>
        <dbReference type="ARBA" id="ARBA00023125"/>
    </source>
</evidence>
<protein>
    <submittedName>
        <fullName evidence="5">Melibiose operon regulatory protein</fullName>
    </submittedName>
</protein>
<dbReference type="InterPro" id="IPR009057">
    <property type="entry name" value="Homeodomain-like_sf"/>
</dbReference>
<dbReference type="InterPro" id="IPR018060">
    <property type="entry name" value="HTH_AraC"/>
</dbReference>
<comment type="caution">
    <text evidence="5">The sequence shown here is derived from an EMBL/GenBank/DDBJ whole genome shotgun (WGS) entry which is preliminary data.</text>
</comment>
<keyword evidence="2" id="KW-0238">DNA-binding</keyword>
<evidence type="ECO:0000313" key="5">
    <source>
        <dbReference type="EMBL" id="OFA12604.1"/>
    </source>
</evidence>
<dbReference type="Proteomes" id="UP000177010">
    <property type="component" value="Unassembled WGS sequence"/>
</dbReference>
<dbReference type="PROSITE" id="PS01124">
    <property type="entry name" value="HTH_ARAC_FAMILY_2"/>
    <property type="match status" value="1"/>
</dbReference>
<dbReference type="SUPFAM" id="SSF51215">
    <property type="entry name" value="Regulatory protein AraC"/>
    <property type="match status" value="1"/>
</dbReference>